<name>A0A821VVA7_9NEOP</name>
<dbReference type="Proteomes" id="UP000663880">
    <property type="component" value="Unassembled WGS sequence"/>
</dbReference>
<accession>A0A821VVA7</accession>
<gene>
    <name evidence="2" type="ORF">PMACD_LOCUS12347</name>
</gene>
<protein>
    <submittedName>
        <fullName evidence="2">Uncharacterized protein</fullName>
    </submittedName>
</protein>
<sequence>MWQDPMKDSLILDCPTDPVSQNFNPYEVLEPQKVDLKDRILVDLTPVEEKQPDAKLEMGSFLDTITKTDYNLVDLYQNIYVTPQHLQKTPTQIDKNSLIDFGNYVDKQEVKNIENNNVTAVSLDKTDKPSFDEFIHQTVPSHSTTDVNETTEENAIKNNLDATIDALYRSCITKLDTSIPENSEFSLFNNFKCSTLKNDPPIETETPKAAKGGTSDFKKDYFYMTNQTKDHSKDISHQNNLTDCPGVKSDPSHLQLTDSMRRNILDEVKREEIPIKCKCYYAKNILNLNKSMDASFINPFDNNLPVTHSKDLKKPKALSMLSNNQFTQIKSGQLLQTVVKDQKLYAKQMKLKENNQNLTKGPDIYEKSIILPQIMERLAARKKILDDQRDWKRRLVLDSGNSKINEDIPCVKTEILMADCNKERLANLKIRTSFENFIKTGSPK</sequence>
<evidence type="ECO:0000313" key="2">
    <source>
        <dbReference type="EMBL" id="CAF4913377.1"/>
    </source>
</evidence>
<dbReference type="EMBL" id="CAJOBZ010000047">
    <property type="protein sequence ID" value="CAF4913377.1"/>
    <property type="molecule type" value="Genomic_DNA"/>
</dbReference>
<organism evidence="2 3">
    <name type="scientific">Pieris macdunnoughi</name>
    <dbReference type="NCBI Taxonomy" id="345717"/>
    <lineage>
        <taxon>Eukaryota</taxon>
        <taxon>Metazoa</taxon>
        <taxon>Ecdysozoa</taxon>
        <taxon>Arthropoda</taxon>
        <taxon>Hexapoda</taxon>
        <taxon>Insecta</taxon>
        <taxon>Pterygota</taxon>
        <taxon>Neoptera</taxon>
        <taxon>Endopterygota</taxon>
        <taxon>Lepidoptera</taxon>
        <taxon>Glossata</taxon>
        <taxon>Ditrysia</taxon>
        <taxon>Papilionoidea</taxon>
        <taxon>Pieridae</taxon>
        <taxon>Pierinae</taxon>
        <taxon>Pieris</taxon>
    </lineage>
</organism>
<feature type="region of interest" description="Disordered" evidence="1">
    <location>
        <begin position="232"/>
        <end position="253"/>
    </location>
</feature>
<dbReference type="OrthoDB" id="7482872at2759"/>
<evidence type="ECO:0000256" key="1">
    <source>
        <dbReference type="SAM" id="MobiDB-lite"/>
    </source>
</evidence>
<keyword evidence="3" id="KW-1185">Reference proteome</keyword>
<dbReference type="AlphaFoldDB" id="A0A821VVA7"/>
<reference evidence="2" key="1">
    <citation type="submission" date="2021-02" db="EMBL/GenBank/DDBJ databases">
        <authorList>
            <person name="Steward A R."/>
        </authorList>
    </citation>
    <scope>NUCLEOTIDE SEQUENCE</scope>
</reference>
<evidence type="ECO:0000313" key="3">
    <source>
        <dbReference type="Proteomes" id="UP000663880"/>
    </source>
</evidence>
<comment type="caution">
    <text evidence="2">The sequence shown here is derived from an EMBL/GenBank/DDBJ whole genome shotgun (WGS) entry which is preliminary data.</text>
</comment>
<proteinExistence type="predicted"/>